<proteinExistence type="predicted"/>
<evidence type="ECO:0000313" key="2">
    <source>
        <dbReference type="Proteomes" id="UP000003843"/>
    </source>
</evidence>
<sequence length="64" mass="7261">MFFNNQDIANVDMADKAVLYSCLCFFREFGEVGAAKPDVVRLSEEASAASRRLCVETRKKRNNQ</sequence>
<name>D0WDR2_NEILA</name>
<organism evidence="1 2">
    <name type="scientific">Neisseria lactamica ATCC 23970</name>
    <dbReference type="NCBI Taxonomy" id="546265"/>
    <lineage>
        <taxon>Bacteria</taxon>
        <taxon>Pseudomonadati</taxon>
        <taxon>Pseudomonadota</taxon>
        <taxon>Betaproteobacteria</taxon>
        <taxon>Neisseriales</taxon>
        <taxon>Neisseriaceae</taxon>
        <taxon>Neisseria</taxon>
    </lineage>
</organism>
<reference evidence="1 2" key="1">
    <citation type="submission" date="2009-10" db="EMBL/GenBank/DDBJ databases">
        <authorList>
            <person name="Weinstock G."/>
            <person name="Sodergren E."/>
            <person name="Clifton S."/>
            <person name="Fulton L."/>
            <person name="Fulton B."/>
            <person name="Courtney L."/>
            <person name="Fronick C."/>
            <person name="Harrison M."/>
            <person name="Strong C."/>
            <person name="Farmer C."/>
            <person name="Delahaunty K."/>
            <person name="Markovic C."/>
            <person name="Hall O."/>
            <person name="Minx P."/>
            <person name="Tomlinson C."/>
            <person name="Mitreva M."/>
            <person name="Nelson J."/>
            <person name="Hou S."/>
            <person name="Wollam A."/>
            <person name="Pepin K.H."/>
            <person name="Johnson M."/>
            <person name="Bhonagiri V."/>
            <person name="Nash W.E."/>
            <person name="Warren W."/>
            <person name="Chinwalla A."/>
            <person name="Mardis E.R."/>
            <person name="Wilson R.K."/>
        </authorList>
    </citation>
    <scope>NUCLEOTIDE SEQUENCE [LARGE SCALE GENOMIC DNA]</scope>
    <source>
        <strain evidence="1 2">ATCC 23970</strain>
    </source>
</reference>
<gene>
    <name evidence="1" type="ORF">NEILACOT_05699</name>
</gene>
<evidence type="ECO:0000313" key="1">
    <source>
        <dbReference type="EMBL" id="EEZ74280.1"/>
    </source>
</evidence>
<dbReference type="Proteomes" id="UP000003843">
    <property type="component" value="Unassembled WGS sequence"/>
</dbReference>
<accession>D0WDR2</accession>
<dbReference type="AlphaFoldDB" id="D0WDR2"/>
<comment type="caution">
    <text evidence="1">The sequence shown here is derived from an EMBL/GenBank/DDBJ whole genome shotgun (WGS) entry which is preliminary data.</text>
</comment>
<dbReference type="EMBL" id="ACEQ02000069">
    <property type="protein sequence ID" value="EEZ74280.1"/>
    <property type="molecule type" value="Genomic_DNA"/>
</dbReference>
<protein>
    <submittedName>
        <fullName evidence="1">Uncharacterized protein</fullName>
    </submittedName>
</protein>